<dbReference type="Proteomes" id="UP000018209">
    <property type="component" value="Unassembled WGS sequence"/>
</dbReference>
<evidence type="ECO:0000313" key="2">
    <source>
        <dbReference type="Proteomes" id="UP000018209"/>
    </source>
</evidence>
<name>A0ABQ0IW05_GLUTH</name>
<evidence type="ECO:0000313" key="1">
    <source>
        <dbReference type="EMBL" id="GAD26380.1"/>
    </source>
</evidence>
<dbReference type="EMBL" id="BASM01000016">
    <property type="protein sequence ID" value="GAD26380.1"/>
    <property type="molecule type" value="Genomic_DNA"/>
</dbReference>
<comment type="caution">
    <text evidence="1">The sequence shown here is derived from an EMBL/GenBank/DDBJ whole genome shotgun (WGS) entry which is preliminary data.</text>
</comment>
<sequence length="52" mass="6012">MAGKLWHTDTLPHPPESVNHASLKESLRKKYMRVTHMQGGRYSQITYGIIFV</sequence>
<gene>
    <name evidence="1" type="ORF">NBRC3257_1379</name>
</gene>
<protein>
    <submittedName>
        <fullName evidence="1">Uncharacterized protein</fullName>
    </submittedName>
</protein>
<accession>A0ABQ0IW05</accession>
<reference evidence="1 2" key="1">
    <citation type="submission" date="2013-08" db="EMBL/GenBank/DDBJ databases">
        <title>Gluconobacter thailandicus NBRC 3257 whole genome sequence.</title>
        <authorList>
            <person name="Matsutani M."/>
            <person name="Yakushi T."/>
            <person name="Matsushita K."/>
        </authorList>
    </citation>
    <scope>NUCLEOTIDE SEQUENCE [LARGE SCALE GENOMIC DNA]</scope>
    <source>
        <strain evidence="1 2">NBRC 3257</strain>
    </source>
</reference>
<proteinExistence type="predicted"/>
<keyword evidence="2" id="KW-1185">Reference proteome</keyword>
<organism evidence="1 2">
    <name type="scientific">Gluconobacter thailandicus NBRC 3257</name>
    <dbReference type="NCBI Taxonomy" id="1381097"/>
    <lineage>
        <taxon>Bacteria</taxon>
        <taxon>Pseudomonadati</taxon>
        <taxon>Pseudomonadota</taxon>
        <taxon>Alphaproteobacteria</taxon>
        <taxon>Acetobacterales</taxon>
        <taxon>Acetobacteraceae</taxon>
        <taxon>Gluconobacter</taxon>
    </lineage>
</organism>